<proteinExistence type="predicted"/>
<organism evidence="1 2">
    <name type="scientific">[Actinomadura] parvosata subsp. kistnae</name>
    <dbReference type="NCBI Taxonomy" id="1909395"/>
    <lineage>
        <taxon>Bacteria</taxon>
        <taxon>Bacillati</taxon>
        <taxon>Actinomycetota</taxon>
        <taxon>Actinomycetes</taxon>
        <taxon>Streptosporangiales</taxon>
        <taxon>Streptosporangiaceae</taxon>
        <taxon>Nonomuraea</taxon>
    </lineage>
</organism>
<dbReference type="AlphaFoldDB" id="A0A1V0AH92"/>
<keyword evidence="2" id="KW-1185">Reference proteome</keyword>
<evidence type="ECO:0000313" key="2">
    <source>
        <dbReference type="Proteomes" id="UP000190797"/>
    </source>
</evidence>
<reference evidence="2" key="1">
    <citation type="journal article" date="2017" name="Med. Chem. Commun.">
        <title>Nonomuraea sp. ATCC 55076 harbours the largest actinomycete chromosome to date and the kistamicin biosynthetic gene cluster.</title>
        <authorList>
            <person name="Nazari B."/>
            <person name="Forneris C.C."/>
            <person name="Gibson M.I."/>
            <person name="Moon K."/>
            <person name="Schramma K.R."/>
            <person name="Seyedsayamdost M.R."/>
        </authorList>
    </citation>
    <scope>NUCLEOTIDE SEQUENCE [LARGE SCALE GENOMIC DNA]</scope>
    <source>
        <strain evidence="2">ATCC 55076</strain>
    </source>
</reference>
<evidence type="ECO:0008006" key="3">
    <source>
        <dbReference type="Google" id="ProtNLM"/>
    </source>
</evidence>
<protein>
    <recommendedName>
        <fullName evidence="3">FAD-binding domain-containing protein</fullName>
    </recommendedName>
</protein>
<accession>A0A1V0AH92</accession>
<evidence type="ECO:0000313" key="1">
    <source>
        <dbReference type="EMBL" id="AQZ69576.1"/>
    </source>
</evidence>
<name>A0A1V0AH92_9ACTN</name>
<dbReference type="KEGG" id="noa:BKM31_56155"/>
<dbReference type="STRING" id="1909395.BKM31_56155"/>
<dbReference type="Proteomes" id="UP000190797">
    <property type="component" value="Chromosome"/>
</dbReference>
<dbReference type="EMBL" id="CP017717">
    <property type="protein sequence ID" value="AQZ69576.1"/>
    <property type="molecule type" value="Genomic_DNA"/>
</dbReference>
<gene>
    <name evidence="1" type="ORF">BKM31_56155</name>
</gene>
<sequence>MAGLFDDVFGGPGALIARDAGGLAGVPGAALKELGVDLVALSGPELPGVTVVEDVDGVYGAWLDTLAAGAVLVRPDFHLYGAGDAAAELATGFLARLGAPAPAATH</sequence>